<evidence type="ECO:0000313" key="3">
    <source>
        <dbReference type="Proteomes" id="UP001432322"/>
    </source>
</evidence>
<feature type="region of interest" description="Disordered" evidence="1">
    <location>
        <begin position="118"/>
        <end position="153"/>
    </location>
</feature>
<proteinExistence type="predicted"/>
<evidence type="ECO:0008006" key="4">
    <source>
        <dbReference type="Google" id="ProtNLM"/>
    </source>
</evidence>
<accession>A0AAV5W9G7</accession>
<dbReference type="AlphaFoldDB" id="A0AAV5W9G7"/>
<protein>
    <recommendedName>
        <fullName evidence="4">Sin1 middle CRIM domain-containing protein</fullName>
    </recommendedName>
</protein>
<evidence type="ECO:0000313" key="2">
    <source>
        <dbReference type="EMBL" id="GMT27030.1"/>
    </source>
</evidence>
<reference evidence="2" key="1">
    <citation type="submission" date="2023-10" db="EMBL/GenBank/DDBJ databases">
        <title>Genome assembly of Pristionchus species.</title>
        <authorList>
            <person name="Yoshida K."/>
            <person name="Sommer R.J."/>
        </authorList>
    </citation>
    <scope>NUCLEOTIDE SEQUENCE</scope>
    <source>
        <strain evidence="2">RS5133</strain>
    </source>
</reference>
<evidence type="ECO:0000256" key="1">
    <source>
        <dbReference type="SAM" id="MobiDB-lite"/>
    </source>
</evidence>
<name>A0AAV5W9G7_9BILA</name>
<dbReference type="Proteomes" id="UP001432322">
    <property type="component" value="Unassembled WGS sequence"/>
</dbReference>
<organism evidence="2 3">
    <name type="scientific">Pristionchus fissidentatus</name>
    <dbReference type="NCBI Taxonomy" id="1538716"/>
    <lineage>
        <taxon>Eukaryota</taxon>
        <taxon>Metazoa</taxon>
        <taxon>Ecdysozoa</taxon>
        <taxon>Nematoda</taxon>
        <taxon>Chromadorea</taxon>
        <taxon>Rhabditida</taxon>
        <taxon>Rhabditina</taxon>
        <taxon>Diplogasteromorpha</taxon>
        <taxon>Diplogasteroidea</taxon>
        <taxon>Neodiplogasteridae</taxon>
        <taxon>Pristionchus</taxon>
    </lineage>
</organism>
<sequence>SGPAPDRYSRTCQSLIKLNKQRARAVTQTNMSCKQRKATASSSLLSLASNDVSEMLLPPFLCDDNGAKPDLVEHSFRLKRHSDHSSQYNLKIKWYEQRASKAEFSHDINMSIGDIHKSRHAARSSSLPPKSKRASKPEPEYISINDSQSSTEKRGYPKIVARAVAQLRRNGNIVHMLFRDEHSLSATIRDIVNTVIQQLDAEGTSPDVYLLSTNLTKPNTTLQYHSLPNWRLSDMAADPAKEVHVAIDFSHELAKLK</sequence>
<gene>
    <name evidence="2" type="ORF">PFISCL1PPCAC_18327</name>
</gene>
<comment type="caution">
    <text evidence="2">The sequence shown here is derived from an EMBL/GenBank/DDBJ whole genome shotgun (WGS) entry which is preliminary data.</text>
</comment>
<dbReference type="EMBL" id="BTSY01000005">
    <property type="protein sequence ID" value="GMT27030.1"/>
    <property type="molecule type" value="Genomic_DNA"/>
</dbReference>
<keyword evidence="3" id="KW-1185">Reference proteome</keyword>
<feature type="non-terminal residue" evidence="2">
    <location>
        <position position="1"/>
    </location>
</feature>